<accession>A0ACB9UEH0</accession>
<protein>
    <submittedName>
        <fullName evidence="1">Uncharacterized protein</fullName>
    </submittedName>
</protein>
<proteinExistence type="predicted"/>
<reference evidence="1" key="1">
    <citation type="submission" date="2022-03" db="EMBL/GenBank/DDBJ databases">
        <title>Genomic analyses of argali, domestic sheep and their hybrids provide insights into chromosomal evolution, heterosis and genetic basis of agronomic traits.</title>
        <authorList>
            <person name="Li M."/>
        </authorList>
    </citation>
    <scope>NUCLEOTIDE SEQUENCE</scope>
    <source>
        <strain evidence="1">F1 hybrid</strain>
    </source>
</reference>
<evidence type="ECO:0000313" key="2">
    <source>
        <dbReference type="Proteomes" id="UP001057279"/>
    </source>
</evidence>
<name>A0ACB9UEH0_9CETA</name>
<dbReference type="Proteomes" id="UP001057279">
    <property type="component" value="Linkage Group LG18"/>
</dbReference>
<dbReference type="EMBL" id="CM043043">
    <property type="protein sequence ID" value="KAI4566414.1"/>
    <property type="molecule type" value="Genomic_DNA"/>
</dbReference>
<keyword evidence="2" id="KW-1185">Reference proteome</keyword>
<evidence type="ECO:0000313" key="1">
    <source>
        <dbReference type="EMBL" id="KAI4566414.1"/>
    </source>
</evidence>
<sequence length="122" mass="13497">MTTRPLGSRRCRRGKETETQKGGRTSARKLLWDQFPAPRPNFQLACLEKQLREGSFPLLDASIHLESGARPGAVFSGDADKPSHTQRKVMLSSLTQTLISTSTLVDFTISMTTQLQSPALRP</sequence>
<comment type="caution">
    <text evidence="1">The sequence shown here is derived from an EMBL/GenBank/DDBJ whole genome shotgun (WGS) entry which is preliminary data.</text>
</comment>
<gene>
    <name evidence="1" type="ORF">MJG53_015091</name>
</gene>
<organism evidence="1 2">
    <name type="scientific">Ovis ammon polii x Ovis aries</name>
    <dbReference type="NCBI Taxonomy" id="2918886"/>
    <lineage>
        <taxon>Eukaryota</taxon>
        <taxon>Metazoa</taxon>
        <taxon>Chordata</taxon>
        <taxon>Craniata</taxon>
        <taxon>Vertebrata</taxon>
        <taxon>Euteleostomi</taxon>
        <taxon>Mammalia</taxon>
        <taxon>Eutheria</taxon>
        <taxon>Laurasiatheria</taxon>
        <taxon>Artiodactyla</taxon>
        <taxon>Ruminantia</taxon>
        <taxon>Pecora</taxon>
        <taxon>Bovidae</taxon>
        <taxon>Caprinae</taxon>
        <taxon>Ovis</taxon>
    </lineage>
</organism>